<sequence length="178" mass="20220">MAQLEQRVWAIVEEVSGGAVVDELQMMKDKCSKLETENSKLRRQLTERIDTNTPYFDGVSRRGGTDSLYRQRYTENERQRCGCAKTIRRWKNANLSSGQDVNEGQGYDPSTGKFTASISGMYLFTKYVEIEIVHGGRTLQRSTNYGTAGDYPCFTMQISAAHLETWSGYKLPKFNMSP</sequence>
<dbReference type="AlphaFoldDB" id="A0A9D4LJV0"/>
<accession>A0A9D4LJV0</accession>
<dbReference type="SUPFAM" id="SSF49842">
    <property type="entry name" value="TNF-like"/>
    <property type="match status" value="1"/>
</dbReference>
<dbReference type="Gene3D" id="2.60.120.40">
    <property type="match status" value="1"/>
</dbReference>
<evidence type="ECO:0000313" key="3">
    <source>
        <dbReference type="Proteomes" id="UP000828390"/>
    </source>
</evidence>
<reference evidence="2" key="2">
    <citation type="submission" date="2020-11" db="EMBL/GenBank/DDBJ databases">
        <authorList>
            <person name="McCartney M.A."/>
            <person name="Auch B."/>
            <person name="Kono T."/>
            <person name="Mallez S."/>
            <person name="Becker A."/>
            <person name="Gohl D.M."/>
            <person name="Silverstein K.A.T."/>
            <person name="Koren S."/>
            <person name="Bechman K.B."/>
            <person name="Herman A."/>
            <person name="Abrahante J.E."/>
            <person name="Garbe J."/>
        </authorList>
    </citation>
    <scope>NUCLEOTIDE SEQUENCE</scope>
    <source>
        <strain evidence="2">Duluth1</strain>
        <tissue evidence="2">Whole animal</tissue>
    </source>
</reference>
<dbReference type="Pfam" id="PF00386">
    <property type="entry name" value="C1q"/>
    <property type="match status" value="1"/>
</dbReference>
<organism evidence="2 3">
    <name type="scientific">Dreissena polymorpha</name>
    <name type="common">Zebra mussel</name>
    <name type="synonym">Mytilus polymorpha</name>
    <dbReference type="NCBI Taxonomy" id="45954"/>
    <lineage>
        <taxon>Eukaryota</taxon>
        <taxon>Metazoa</taxon>
        <taxon>Spiralia</taxon>
        <taxon>Lophotrochozoa</taxon>
        <taxon>Mollusca</taxon>
        <taxon>Bivalvia</taxon>
        <taxon>Autobranchia</taxon>
        <taxon>Heteroconchia</taxon>
        <taxon>Euheterodonta</taxon>
        <taxon>Imparidentia</taxon>
        <taxon>Neoheterodontei</taxon>
        <taxon>Myida</taxon>
        <taxon>Dreissenoidea</taxon>
        <taxon>Dreissenidae</taxon>
        <taxon>Dreissena</taxon>
    </lineage>
</organism>
<gene>
    <name evidence="2" type="ORF">DPMN_102719</name>
</gene>
<evidence type="ECO:0000259" key="1">
    <source>
        <dbReference type="Pfam" id="PF00386"/>
    </source>
</evidence>
<dbReference type="Proteomes" id="UP000828390">
    <property type="component" value="Unassembled WGS sequence"/>
</dbReference>
<dbReference type="InterPro" id="IPR001073">
    <property type="entry name" value="C1q_dom"/>
</dbReference>
<comment type="caution">
    <text evidence="2">The sequence shown here is derived from an EMBL/GenBank/DDBJ whole genome shotgun (WGS) entry which is preliminary data.</text>
</comment>
<keyword evidence="3" id="KW-1185">Reference proteome</keyword>
<dbReference type="InterPro" id="IPR008983">
    <property type="entry name" value="Tumour_necrosis_fac-like_dom"/>
</dbReference>
<reference evidence="2" key="1">
    <citation type="journal article" date="2019" name="bioRxiv">
        <title>The Genome of the Zebra Mussel, Dreissena polymorpha: A Resource for Invasive Species Research.</title>
        <authorList>
            <person name="McCartney M.A."/>
            <person name="Auch B."/>
            <person name="Kono T."/>
            <person name="Mallez S."/>
            <person name="Zhang Y."/>
            <person name="Obille A."/>
            <person name="Becker A."/>
            <person name="Abrahante J.E."/>
            <person name="Garbe J."/>
            <person name="Badalamenti J.P."/>
            <person name="Herman A."/>
            <person name="Mangelson H."/>
            <person name="Liachko I."/>
            <person name="Sullivan S."/>
            <person name="Sone E.D."/>
            <person name="Koren S."/>
            <person name="Silverstein K.A.T."/>
            <person name="Beckman K.B."/>
            <person name="Gohl D.M."/>
        </authorList>
    </citation>
    <scope>NUCLEOTIDE SEQUENCE</scope>
    <source>
        <strain evidence="2">Duluth1</strain>
        <tissue evidence="2">Whole animal</tissue>
    </source>
</reference>
<proteinExistence type="predicted"/>
<evidence type="ECO:0000313" key="2">
    <source>
        <dbReference type="EMBL" id="KAH3859898.1"/>
    </source>
</evidence>
<name>A0A9D4LJV0_DREPO</name>
<feature type="domain" description="C1q" evidence="1">
    <location>
        <begin position="101"/>
        <end position="129"/>
    </location>
</feature>
<protein>
    <recommendedName>
        <fullName evidence="1">C1q domain-containing protein</fullName>
    </recommendedName>
</protein>
<dbReference type="EMBL" id="JAIWYP010000003">
    <property type="protein sequence ID" value="KAH3859898.1"/>
    <property type="molecule type" value="Genomic_DNA"/>
</dbReference>